<evidence type="ECO:0000313" key="3">
    <source>
        <dbReference type="Proteomes" id="UP000276588"/>
    </source>
</evidence>
<evidence type="ECO:0000313" key="2">
    <source>
        <dbReference type="EMBL" id="RJX43090.1"/>
    </source>
</evidence>
<reference evidence="2 3" key="1">
    <citation type="submission" date="2018-06" db="EMBL/GenBank/DDBJ databases">
        <title>Halonotius sp. F13-13 a new haloarchaeeon isolated from a solar saltern from Isla Cristina, Huelva, Spain.</title>
        <authorList>
            <person name="Duran-Viseras A."/>
            <person name="Sanchez-Porro C."/>
            <person name="Ventosa A."/>
        </authorList>
    </citation>
    <scope>NUCLEOTIDE SEQUENCE [LARGE SCALE GENOMIC DNA]</scope>
    <source>
        <strain evidence="2 3">F13-13</strain>
    </source>
</reference>
<accession>A0A3A6PRC2</accession>
<protein>
    <submittedName>
        <fullName evidence="2">Uncharacterized protein</fullName>
    </submittedName>
</protein>
<dbReference type="Proteomes" id="UP000276588">
    <property type="component" value="Unassembled WGS sequence"/>
</dbReference>
<proteinExistence type="predicted"/>
<comment type="caution">
    <text evidence="2">The sequence shown here is derived from an EMBL/GenBank/DDBJ whole genome shotgun (WGS) entry which is preliminary data.</text>
</comment>
<dbReference type="AlphaFoldDB" id="A0A3A6PRC2"/>
<dbReference type="RefSeq" id="WP_133304652.1">
    <property type="nucleotide sequence ID" value="NZ_QKNY01000010.1"/>
</dbReference>
<evidence type="ECO:0000256" key="1">
    <source>
        <dbReference type="SAM" id="MobiDB-lite"/>
    </source>
</evidence>
<sequence length="147" mass="15917">MRKVSSRGKEPLPHEQRQQAHSPTNLIRTDGGRGSIDSIAIIDPKTAHHISYDGPFARERDGHCVEVTIPIGDGRTEMCRETATHLSPAIIGHIAVTTWATTIAKTGRIVAAEIEEESVVTIRFDDGGYSDAETDALLETAEVTASE</sequence>
<feature type="compositionally biased region" description="Basic and acidic residues" evidence="1">
    <location>
        <begin position="7"/>
        <end position="18"/>
    </location>
</feature>
<dbReference type="EMBL" id="QKNY01000010">
    <property type="protein sequence ID" value="RJX43090.1"/>
    <property type="molecule type" value="Genomic_DNA"/>
</dbReference>
<keyword evidence="3" id="KW-1185">Reference proteome</keyword>
<gene>
    <name evidence="2" type="ORF">DM826_07225</name>
</gene>
<name>A0A3A6PRC2_9EURY</name>
<organism evidence="2 3">
    <name type="scientific">Halonotius aquaticus</name>
    <dbReference type="NCBI Taxonomy" id="2216978"/>
    <lineage>
        <taxon>Archaea</taxon>
        <taxon>Methanobacteriati</taxon>
        <taxon>Methanobacteriota</taxon>
        <taxon>Stenosarchaea group</taxon>
        <taxon>Halobacteria</taxon>
        <taxon>Halobacteriales</taxon>
        <taxon>Haloferacaceae</taxon>
        <taxon>Halonotius</taxon>
    </lineage>
</organism>
<feature type="region of interest" description="Disordered" evidence="1">
    <location>
        <begin position="1"/>
        <end position="32"/>
    </location>
</feature>